<dbReference type="PANTHER" id="PTHR48106:SF13">
    <property type="entry name" value="QUINONE OXIDOREDUCTASE-RELATED"/>
    <property type="match status" value="1"/>
</dbReference>
<dbReference type="SUPFAM" id="SSF50129">
    <property type="entry name" value="GroES-like"/>
    <property type="match status" value="1"/>
</dbReference>
<feature type="domain" description="Enoyl reductase (ER)" evidence="5">
    <location>
        <begin position="17"/>
        <end position="329"/>
    </location>
</feature>
<dbReference type="SUPFAM" id="SSF51735">
    <property type="entry name" value="NAD(P)-binding Rossmann-fold domains"/>
    <property type="match status" value="1"/>
</dbReference>
<dbReference type="OrthoDB" id="48317at2759"/>
<sequence length="331" mass="35417">MPPIPKTMTGVVIDSPGGVEVLKYKTDLPVPEPKEGEVLVKNEFIGINFIDTYFRTGLYKAPYPLVTGKEAAGTVLTAHSSVSSSFPVGSRVAYLADHAYASLTAVPAAKLIRLPDGISNLQAASALLQGLTALTFIREAAEITEGDGRWCLVHAAAGGVGTWLVQMLSALGCKVIGTAGSVEKCELAKKNGAGWTINSREEDVVAKVKEITEGKGVDVIFDGVGKATFDSDLEMIARKGTLIMVGNASGAVPPFDILRLGAKNVKLLRPMLSGYLATREETEKYSKELFDMLQSGKIEVKIHEIYELKDVARAHSDLEGRKTTGKLILKL</sequence>
<keyword evidence="1" id="KW-0521">NADP</keyword>
<dbReference type="InterPro" id="IPR047618">
    <property type="entry name" value="QOR-like"/>
</dbReference>
<dbReference type="Gene3D" id="3.90.180.10">
    <property type="entry name" value="Medium-chain alcohol dehydrogenases, catalytic domain"/>
    <property type="match status" value="1"/>
</dbReference>
<dbReference type="InterPro" id="IPR011032">
    <property type="entry name" value="GroES-like_sf"/>
</dbReference>
<keyword evidence="7" id="KW-1185">Reference proteome</keyword>
<dbReference type="InterPro" id="IPR013149">
    <property type="entry name" value="ADH-like_C"/>
</dbReference>
<reference evidence="6 7" key="1">
    <citation type="submission" date="2018-08" db="EMBL/GenBank/DDBJ databases">
        <title>Draft genome of the lignicolous fungus Coniochaeta pulveracea.</title>
        <authorList>
            <person name="Borstlap C.J."/>
            <person name="De Witt R.N."/>
            <person name="Botha A."/>
            <person name="Volschenk H."/>
        </authorList>
    </citation>
    <scope>NUCLEOTIDE SEQUENCE [LARGE SCALE GENOMIC DNA]</scope>
    <source>
        <strain evidence="6 7">CAB683</strain>
    </source>
</reference>
<dbReference type="Pfam" id="PF08240">
    <property type="entry name" value="ADH_N"/>
    <property type="match status" value="1"/>
</dbReference>
<keyword evidence="2" id="KW-0560">Oxidoreductase</keyword>
<dbReference type="Pfam" id="PF00107">
    <property type="entry name" value="ADH_zinc_N"/>
    <property type="match status" value="1"/>
</dbReference>
<dbReference type="InterPro" id="IPR036291">
    <property type="entry name" value="NAD(P)-bd_dom_sf"/>
</dbReference>
<accession>A0A420YMF5</accession>
<dbReference type="STRING" id="177199.A0A420YMF5"/>
<evidence type="ECO:0000259" key="5">
    <source>
        <dbReference type="SMART" id="SM00829"/>
    </source>
</evidence>
<evidence type="ECO:0000256" key="1">
    <source>
        <dbReference type="ARBA" id="ARBA00022857"/>
    </source>
</evidence>
<protein>
    <recommendedName>
        <fullName evidence="4">Probable quinone oxidoreductase</fullName>
    </recommendedName>
    <alternativeName>
        <fullName evidence="3">NADPH:quinone reductase</fullName>
    </alternativeName>
</protein>
<evidence type="ECO:0000256" key="2">
    <source>
        <dbReference type="ARBA" id="ARBA00023002"/>
    </source>
</evidence>
<dbReference type="InterPro" id="IPR013154">
    <property type="entry name" value="ADH-like_N"/>
</dbReference>
<dbReference type="GO" id="GO:0003960">
    <property type="term" value="F:quinone reductase (NADPH) activity"/>
    <property type="evidence" value="ECO:0007669"/>
    <property type="project" value="InterPro"/>
</dbReference>
<evidence type="ECO:0000313" key="7">
    <source>
        <dbReference type="Proteomes" id="UP000275385"/>
    </source>
</evidence>
<name>A0A420YMF5_9PEZI</name>
<dbReference type="GO" id="GO:0070402">
    <property type="term" value="F:NADPH binding"/>
    <property type="evidence" value="ECO:0007669"/>
    <property type="project" value="TreeGrafter"/>
</dbReference>
<evidence type="ECO:0000313" key="6">
    <source>
        <dbReference type="EMBL" id="RKU48985.1"/>
    </source>
</evidence>
<dbReference type="EMBL" id="QVQW01000003">
    <property type="protein sequence ID" value="RKU48985.1"/>
    <property type="molecule type" value="Genomic_DNA"/>
</dbReference>
<proteinExistence type="predicted"/>
<dbReference type="GO" id="GO:0005829">
    <property type="term" value="C:cytosol"/>
    <property type="evidence" value="ECO:0007669"/>
    <property type="project" value="TreeGrafter"/>
</dbReference>
<dbReference type="AlphaFoldDB" id="A0A420YMF5"/>
<gene>
    <name evidence="6" type="primary">ZTA1</name>
    <name evidence="6" type="ORF">DL546_009597</name>
</gene>
<organism evidence="6 7">
    <name type="scientific">Coniochaeta pulveracea</name>
    <dbReference type="NCBI Taxonomy" id="177199"/>
    <lineage>
        <taxon>Eukaryota</taxon>
        <taxon>Fungi</taxon>
        <taxon>Dikarya</taxon>
        <taxon>Ascomycota</taxon>
        <taxon>Pezizomycotina</taxon>
        <taxon>Sordariomycetes</taxon>
        <taxon>Sordariomycetidae</taxon>
        <taxon>Coniochaetales</taxon>
        <taxon>Coniochaetaceae</taxon>
        <taxon>Coniochaeta</taxon>
    </lineage>
</organism>
<comment type="caution">
    <text evidence="6">The sequence shown here is derived from an EMBL/GenBank/DDBJ whole genome shotgun (WGS) entry which is preliminary data.</text>
</comment>
<dbReference type="Gene3D" id="3.40.50.720">
    <property type="entry name" value="NAD(P)-binding Rossmann-like Domain"/>
    <property type="match status" value="1"/>
</dbReference>
<dbReference type="SMART" id="SM00829">
    <property type="entry name" value="PKS_ER"/>
    <property type="match status" value="1"/>
</dbReference>
<dbReference type="PANTHER" id="PTHR48106">
    <property type="entry name" value="QUINONE OXIDOREDUCTASE PIG3-RELATED"/>
    <property type="match status" value="1"/>
</dbReference>
<evidence type="ECO:0000256" key="4">
    <source>
        <dbReference type="ARBA" id="ARBA00070796"/>
    </source>
</evidence>
<dbReference type="InterPro" id="IPR020843">
    <property type="entry name" value="ER"/>
</dbReference>
<evidence type="ECO:0000256" key="3">
    <source>
        <dbReference type="ARBA" id="ARBA00043088"/>
    </source>
</evidence>
<dbReference type="FunFam" id="3.40.50.720:FF:000053">
    <property type="entry name" value="Quinone oxidoreductase 1"/>
    <property type="match status" value="1"/>
</dbReference>
<dbReference type="Proteomes" id="UP000275385">
    <property type="component" value="Unassembled WGS sequence"/>
</dbReference>
<dbReference type="CDD" id="cd05286">
    <property type="entry name" value="QOR2"/>
    <property type="match status" value="1"/>
</dbReference>
<dbReference type="GO" id="GO:0035925">
    <property type="term" value="F:mRNA 3'-UTR AU-rich region binding"/>
    <property type="evidence" value="ECO:0007669"/>
    <property type="project" value="TreeGrafter"/>
</dbReference>